<sequence>MAKNKVGKNRIPFRLNLLFFAVFILFSALILRLGFIQIVQGDEFESELEQTSSETARIDAPRGLMYDRNGELIVDNELVLSLTYTNEQDVPDDERIRIATELSKLIEVDSEEMENIPERDKKDYWLVTHPEEAAELLTQEDRNTIEDDDELYDLQLKRITDEQLDELNEEREIIAIWREMTSGYYDSPQRIKKGLSREEAHSISERLDNLSGVDILRDANRKYLYEDAFPRFFGRTGAIPRENLEEYLAKGYDRSDEVGTSFLEEYYEEALRGNKGEILSANKSNNSGKESNGSRGNDLVLSVDMALQQEVETIIDEEVDSSTGSFINDKEAYVVLMEPQTGEILSVSGYSDHLGSISSSFEMGSTVKPATVMLGLQTGVINQHSVVVDRTLNIPYTPPISSVSNLGPVNYLTALERSSNVFMAHIAMELAGYNYGVSQTWNTTEYNEAYDTFRYYYDQFGLGAETGVDLPFESTGINGGNASPGNLLYLSFGQFDTYTPMQLAQYVSTIANDGYRMKPHFVKQIREASADKTKLGAVRQQFEPTIMNKVDINNEYINMAQEGMWRVTNGSRGTARSYFNDTEYVAAGKTGTAEIRIRQDGSNRVVEGNNQAFIGYAPYDDPEVAIAVIVPYVYKDSAGGTSGIANAIARRSLDAYFDLRKDRPDIEPDDTDE</sequence>
<dbReference type="GO" id="GO:0008658">
    <property type="term" value="F:penicillin binding"/>
    <property type="evidence" value="ECO:0007669"/>
    <property type="project" value="InterPro"/>
</dbReference>
<evidence type="ECO:0000256" key="10">
    <source>
        <dbReference type="ARBA" id="ARBA00022989"/>
    </source>
</evidence>
<dbReference type="GO" id="GO:0008360">
    <property type="term" value="P:regulation of cell shape"/>
    <property type="evidence" value="ECO:0007669"/>
    <property type="project" value="UniProtKB-KW"/>
</dbReference>
<dbReference type="EC" id="3.4.16.4" evidence="5"/>
<dbReference type="OrthoDB" id="9770103at2"/>
<evidence type="ECO:0000256" key="2">
    <source>
        <dbReference type="ARBA" id="ARBA00004236"/>
    </source>
</evidence>
<dbReference type="GO" id="GO:0005886">
    <property type="term" value="C:plasma membrane"/>
    <property type="evidence" value="ECO:0007669"/>
    <property type="project" value="UniProtKB-SubCell"/>
</dbReference>
<dbReference type="PANTHER" id="PTHR30627:SF2">
    <property type="entry name" value="PEPTIDOGLYCAN D,D-TRANSPEPTIDASE MRDA"/>
    <property type="match status" value="1"/>
</dbReference>
<comment type="pathway">
    <text evidence="3">Cell wall biogenesis; peptidoglycan biosynthesis.</text>
</comment>
<evidence type="ECO:0000256" key="11">
    <source>
        <dbReference type="ARBA" id="ARBA00023136"/>
    </source>
</evidence>
<dbReference type="STRING" id="930129.SAMN05216352_113104"/>
<keyword evidence="8" id="KW-0133">Cell shape</keyword>
<keyword evidence="9" id="KW-0573">Peptidoglycan synthesis</keyword>
<dbReference type="Pfam" id="PF00905">
    <property type="entry name" value="Transpeptidase"/>
    <property type="match status" value="1"/>
</dbReference>
<keyword evidence="11" id="KW-0472">Membrane</keyword>
<dbReference type="PANTHER" id="PTHR30627">
    <property type="entry name" value="PEPTIDOGLYCAN D,D-TRANSPEPTIDASE"/>
    <property type="match status" value="1"/>
</dbReference>
<accession>A0A1G8P3G0</accession>
<evidence type="ECO:0000256" key="7">
    <source>
        <dbReference type="ARBA" id="ARBA00022692"/>
    </source>
</evidence>
<dbReference type="Proteomes" id="UP000199017">
    <property type="component" value="Unassembled WGS sequence"/>
</dbReference>
<proteinExistence type="inferred from homology"/>
<keyword evidence="6" id="KW-1003">Cell membrane</keyword>
<evidence type="ECO:0000256" key="5">
    <source>
        <dbReference type="ARBA" id="ARBA00012448"/>
    </source>
</evidence>
<gene>
    <name evidence="17" type="ORF">SAMN05216352_113104</name>
</gene>
<dbReference type="RefSeq" id="WP_091587191.1">
    <property type="nucleotide sequence ID" value="NZ_FNDU01000013.1"/>
</dbReference>
<dbReference type="Gene3D" id="3.40.710.10">
    <property type="entry name" value="DD-peptidase/beta-lactamase superfamily"/>
    <property type="match status" value="1"/>
</dbReference>
<dbReference type="GO" id="GO:0009252">
    <property type="term" value="P:peptidoglycan biosynthetic process"/>
    <property type="evidence" value="ECO:0007669"/>
    <property type="project" value="UniProtKB-UniPathway"/>
</dbReference>
<dbReference type="Pfam" id="PF03717">
    <property type="entry name" value="PBP_dimer"/>
    <property type="match status" value="1"/>
</dbReference>
<evidence type="ECO:0000256" key="12">
    <source>
        <dbReference type="ARBA" id="ARBA00023316"/>
    </source>
</evidence>
<keyword evidence="10" id="KW-1133">Transmembrane helix</keyword>
<dbReference type="GO" id="GO:0071555">
    <property type="term" value="P:cell wall organization"/>
    <property type="evidence" value="ECO:0007669"/>
    <property type="project" value="UniProtKB-KW"/>
</dbReference>
<dbReference type="SUPFAM" id="SSF56519">
    <property type="entry name" value="Penicillin binding protein dimerisation domain"/>
    <property type="match status" value="1"/>
</dbReference>
<dbReference type="GO" id="GO:0071972">
    <property type="term" value="F:peptidoglycan L,D-transpeptidase activity"/>
    <property type="evidence" value="ECO:0007669"/>
    <property type="project" value="TreeGrafter"/>
</dbReference>
<feature type="domain" description="Penicillin-binding protein dimerisation" evidence="16">
    <location>
        <begin position="58"/>
        <end position="280"/>
    </location>
</feature>
<dbReference type="InterPro" id="IPR050515">
    <property type="entry name" value="Beta-lactam/transpept"/>
</dbReference>
<dbReference type="InterPro" id="IPR036138">
    <property type="entry name" value="PBP_dimer_sf"/>
</dbReference>
<evidence type="ECO:0000256" key="9">
    <source>
        <dbReference type="ARBA" id="ARBA00022984"/>
    </source>
</evidence>
<organism evidence="17 18">
    <name type="scientific">Alteribacillus bidgolensis</name>
    <dbReference type="NCBI Taxonomy" id="930129"/>
    <lineage>
        <taxon>Bacteria</taxon>
        <taxon>Bacillati</taxon>
        <taxon>Bacillota</taxon>
        <taxon>Bacilli</taxon>
        <taxon>Bacillales</taxon>
        <taxon>Bacillaceae</taxon>
        <taxon>Alteribacillus</taxon>
    </lineage>
</organism>
<evidence type="ECO:0000256" key="6">
    <source>
        <dbReference type="ARBA" id="ARBA00022475"/>
    </source>
</evidence>
<reference evidence="17 18" key="1">
    <citation type="submission" date="2016-10" db="EMBL/GenBank/DDBJ databases">
        <authorList>
            <person name="de Groot N.N."/>
        </authorList>
    </citation>
    <scope>NUCLEOTIDE SEQUENCE [LARGE SCALE GENOMIC DNA]</scope>
    <source>
        <strain evidence="18">P4B,CCM 7963,CECT 7998,DSM 25260,IBRC-M 10614,KCTC 13821</strain>
    </source>
</reference>
<feature type="domain" description="Penicillin-binding protein transpeptidase" evidence="15">
    <location>
        <begin position="333"/>
        <end position="652"/>
    </location>
</feature>
<dbReference type="UniPathway" id="UPA00219"/>
<comment type="subcellular location">
    <subcellularLocation>
        <location evidence="2">Cell membrane</location>
    </subcellularLocation>
    <subcellularLocation>
        <location evidence="1">Membrane</location>
        <topology evidence="1">Single-pass membrane protein</topology>
    </subcellularLocation>
</comment>
<evidence type="ECO:0000256" key="3">
    <source>
        <dbReference type="ARBA" id="ARBA00004752"/>
    </source>
</evidence>
<dbReference type="Gene3D" id="3.90.1310.10">
    <property type="entry name" value="Penicillin-binding protein 2a (Domain 2)"/>
    <property type="match status" value="1"/>
</dbReference>
<keyword evidence="12" id="KW-0961">Cell wall biogenesis/degradation</keyword>
<keyword evidence="7" id="KW-0812">Transmembrane</keyword>
<dbReference type="GO" id="GO:0009002">
    <property type="term" value="F:serine-type D-Ala-D-Ala carboxypeptidase activity"/>
    <property type="evidence" value="ECO:0007669"/>
    <property type="project" value="UniProtKB-EC"/>
</dbReference>
<dbReference type="SUPFAM" id="SSF56601">
    <property type="entry name" value="beta-lactamase/transpeptidase-like"/>
    <property type="match status" value="1"/>
</dbReference>
<feature type="compositionally biased region" description="Low complexity" evidence="14">
    <location>
        <begin position="280"/>
        <end position="297"/>
    </location>
</feature>
<evidence type="ECO:0000259" key="16">
    <source>
        <dbReference type="Pfam" id="PF03717"/>
    </source>
</evidence>
<dbReference type="AlphaFoldDB" id="A0A1G8P3G0"/>
<dbReference type="EMBL" id="FNDU01000013">
    <property type="protein sequence ID" value="SDI87024.1"/>
    <property type="molecule type" value="Genomic_DNA"/>
</dbReference>
<dbReference type="InterPro" id="IPR012338">
    <property type="entry name" value="Beta-lactam/transpept-like"/>
</dbReference>
<evidence type="ECO:0000256" key="13">
    <source>
        <dbReference type="ARBA" id="ARBA00034000"/>
    </source>
</evidence>
<evidence type="ECO:0000256" key="1">
    <source>
        <dbReference type="ARBA" id="ARBA00004167"/>
    </source>
</evidence>
<evidence type="ECO:0000256" key="8">
    <source>
        <dbReference type="ARBA" id="ARBA00022960"/>
    </source>
</evidence>
<name>A0A1G8P3G0_9BACI</name>
<dbReference type="InterPro" id="IPR001460">
    <property type="entry name" value="PCN-bd_Tpept"/>
</dbReference>
<evidence type="ECO:0000313" key="18">
    <source>
        <dbReference type="Proteomes" id="UP000199017"/>
    </source>
</evidence>
<dbReference type="InterPro" id="IPR005311">
    <property type="entry name" value="PBP_dimer"/>
</dbReference>
<comment type="catalytic activity">
    <reaction evidence="13">
        <text>Preferential cleavage: (Ac)2-L-Lys-D-Ala-|-D-Ala. Also transpeptidation of peptidyl-alanyl moieties that are N-acyl substituents of D-alanine.</text>
        <dbReference type="EC" id="3.4.16.4"/>
    </reaction>
</comment>
<keyword evidence="18" id="KW-1185">Reference proteome</keyword>
<comment type="similarity">
    <text evidence="4">Belongs to the transpeptidase family.</text>
</comment>
<protein>
    <recommendedName>
        <fullName evidence="5">serine-type D-Ala-D-Ala carboxypeptidase</fullName>
        <ecNumber evidence="5">3.4.16.4</ecNumber>
    </recommendedName>
</protein>
<evidence type="ECO:0000256" key="14">
    <source>
        <dbReference type="SAM" id="MobiDB-lite"/>
    </source>
</evidence>
<dbReference type="Gene3D" id="1.10.10.1230">
    <property type="entry name" value="Penicillin-binding protein, N-terminal non-catalytic domain, head sub-domain"/>
    <property type="match status" value="1"/>
</dbReference>
<feature type="region of interest" description="Disordered" evidence="14">
    <location>
        <begin position="278"/>
        <end position="297"/>
    </location>
</feature>
<evidence type="ECO:0000259" key="15">
    <source>
        <dbReference type="Pfam" id="PF00905"/>
    </source>
</evidence>
<evidence type="ECO:0000313" key="17">
    <source>
        <dbReference type="EMBL" id="SDI87024.1"/>
    </source>
</evidence>
<evidence type="ECO:0000256" key="4">
    <source>
        <dbReference type="ARBA" id="ARBA00007171"/>
    </source>
</evidence>